<dbReference type="Pfam" id="PF00990">
    <property type="entry name" value="GGDEF"/>
    <property type="match status" value="1"/>
</dbReference>
<evidence type="ECO:0000313" key="3">
    <source>
        <dbReference type="Proteomes" id="UP000319836"/>
    </source>
</evidence>
<dbReference type="GO" id="GO:1902201">
    <property type="term" value="P:negative regulation of bacterial-type flagellum-dependent cell motility"/>
    <property type="evidence" value="ECO:0007669"/>
    <property type="project" value="TreeGrafter"/>
</dbReference>
<dbReference type="EMBL" id="VBPA01000283">
    <property type="protein sequence ID" value="TMQ69607.1"/>
    <property type="molecule type" value="Genomic_DNA"/>
</dbReference>
<dbReference type="CDD" id="cd01949">
    <property type="entry name" value="GGDEF"/>
    <property type="match status" value="1"/>
</dbReference>
<reference evidence="2 3" key="1">
    <citation type="journal article" date="2019" name="Nat. Microbiol.">
        <title>Mediterranean grassland soil C-N compound turnover is dependent on rainfall and depth, and is mediated by genomically divergent microorganisms.</title>
        <authorList>
            <person name="Diamond S."/>
            <person name="Andeer P.F."/>
            <person name="Li Z."/>
            <person name="Crits-Christoph A."/>
            <person name="Burstein D."/>
            <person name="Anantharaman K."/>
            <person name="Lane K.R."/>
            <person name="Thomas B.C."/>
            <person name="Pan C."/>
            <person name="Northen T.R."/>
            <person name="Banfield J.F."/>
        </authorList>
    </citation>
    <scope>NUCLEOTIDE SEQUENCE [LARGE SCALE GENOMIC DNA]</scope>
    <source>
        <strain evidence="2">WS_10</strain>
    </source>
</reference>
<dbReference type="PANTHER" id="PTHR45138:SF9">
    <property type="entry name" value="DIGUANYLATE CYCLASE DGCM-RELATED"/>
    <property type="match status" value="1"/>
</dbReference>
<dbReference type="SMART" id="SM00267">
    <property type="entry name" value="GGDEF"/>
    <property type="match status" value="1"/>
</dbReference>
<dbReference type="InterPro" id="IPR003018">
    <property type="entry name" value="GAF"/>
</dbReference>
<dbReference type="PANTHER" id="PTHR45138">
    <property type="entry name" value="REGULATORY COMPONENTS OF SENSORY TRANSDUCTION SYSTEM"/>
    <property type="match status" value="1"/>
</dbReference>
<evidence type="ECO:0000313" key="2">
    <source>
        <dbReference type="EMBL" id="TMQ69607.1"/>
    </source>
</evidence>
<dbReference type="Proteomes" id="UP000319836">
    <property type="component" value="Unassembled WGS sequence"/>
</dbReference>
<dbReference type="SMART" id="SM00065">
    <property type="entry name" value="GAF"/>
    <property type="match status" value="1"/>
</dbReference>
<organism evidence="2 3">
    <name type="scientific">Eiseniibacteriota bacterium</name>
    <dbReference type="NCBI Taxonomy" id="2212470"/>
    <lineage>
        <taxon>Bacteria</taxon>
        <taxon>Candidatus Eiseniibacteriota</taxon>
    </lineage>
</organism>
<dbReference type="GO" id="GO:0043709">
    <property type="term" value="P:cell adhesion involved in single-species biofilm formation"/>
    <property type="evidence" value="ECO:0007669"/>
    <property type="project" value="TreeGrafter"/>
</dbReference>
<accession>A0A538U127</accession>
<dbReference type="GO" id="GO:0005886">
    <property type="term" value="C:plasma membrane"/>
    <property type="evidence" value="ECO:0007669"/>
    <property type="project" value="TreeGrafter"/>
</dbReference>
<feature type="domain" description="GGDEF" evidence="1">
    <location>
        <begin position="200"/>
        <end position="332"/>
    </location>
</feature>
<dbReference type="InterPro" id="IPR000160">
    <property type="entry name" value="GGDEF_dom"/>
</dbReference>
<dbReference type="AlphaFoldDB" id="A0A538U127"/>
<dbReference type="GO" id="GO:0052621">
    <property type="term" value="F:diguanylate cyclase activity"/>
    <property type="evidence" value="ECO:0007669"/>
    <property type="project" value="TreeGrafter"/>
</dbReference>
<evidence type="ECO:0000259" key="1">
    <source>
        <dbReference type="PROSITE" id="PS50887"/>
    </source>
</evidence>
<name>A0A538U127_UNCEI</name>
<gene>
    <name evidence="2" type="ORF">E6K80_11065</name>
</gene>
<dbReference type="InterPro" id="IPR050469">
    <property type="entry name" value="Diguanylate_Cyclase"/>
</dbReference>
<comment type="caution">
    <text evidence="2">The sequence shown here is derived from an EMBL/GenBank/DDBJ whole genome shotgun (WGS) entry which is preliminary data.</text>
</comment>
<sequence>MTPQEKSLRALIELGNPSERWTRSELIDRALRTALTLAEADAVVLTLSSPRNERFMLHAGSNVPAALQASAEESEAIRRLVETGQPLTLADLMDDPRVASTDSCPGVDAGPTLFVPILRRDPPPASLAAYRRRGRARFTPGDARTMILLASWLGSALENLRLTTGSERTSITDPLTQVYNFRYLKTALRREVRRAGRYRQELAALMVEVDPQQADEGSGGDLKSQLLLKEIATMLAGQVRSFDVLTRFGDDSFMVVLPQTGREGAAEVAERMRAAIERQSFAGAPAGAVTVSIGAACFPHEATEVRDLVAVAKRAARKAVESGRNSVALLPSPAAMTDLGPLIARRQVKRPA</sequence>
<protein>
    <submittedName>
        <fullName evidence="2">Sensor domain-containing diguanylate cyclase</fullName>
    </submittedName>
</protein>
<dbReference type="SUPFAM" id="SSF55781">
    <property type="entry name" value="GAF domain-like"/>
    <property type="match status" value="1"/>
</dbReference>
<dbReference type="InterPro" id="IPR029016">
    <property type="entry name" value="GAF-like_dom_sf"/>
</dbReference>
<dbReference type="Pfam" id="PF13492">
    <property type="entry name" value="GAF_3"/>
    <property type="match status" value="1"/>
</dbReference>
<dbReference type="InterPro" id="IPR029787">
    <property type="entry name" value="Nucleotide_cyclase"/>
</dbReference>
<dbReference type="SUPFAM" id="SSF55073">
    <property type="entry name" value="Nucleotide cyclase"/>
    <property type="match status" value="1"/>
</dbReference>
<proteinExistence type="predicted"/>
<dbReference type="NCBIfam" id="TIGR00254">
    <property type="entry name" value="GGDEF"/>
    <property type="match status" value="1"/>
</dbReference>
<dbReference type="InterPro" id="IPR043128">
    <property type="entry name" value="Rev_trsase/Diguanyl_cyclase"/>
</dbReference>
<dbReference type="PROSITE" id="PS50887">
    <property type="entry name" value="GGDEF"/>
    <property type="match status" value="1"/>
</dbReference>
<dbReference type="Gene3D" id="3.30.70.270">
    <property type="match status" value="1"/>
</dbReference>
<dbReference type="Gene3D" id="3.30.450.40">
    <property type="match status" value="1"/>
</dbReference>